<dbReference type="GO" id="GO:0015386">
    <property type="term" value="F:potassium:proton antiporter activity"/>
    <property type="evidence" value="ECO:0007669"/>
    <property type="project" value="TreeGrafter"/>
</dbReference>
<keyword evidence="3" id="KW-0812">Transmembrane</keyword>
<dbReference type="GO" id="GO:0051453">
    <property type="term" value="P:regulation of intracellular pH"/>
    <property type="evidence" value="ECO:0007669"/>
    <property type="project" value="TreeGrafter"/>
</dbReference>
<keyword evidence="3" id="KW-0472">Membrane</keyword>
<protein>
    <recommendedName>
        <fullName evidence="6">Na+/H+ antiporter</fullName>
    </recommendedName>
</protein>
<keyword evidence="5" id="KW-1185">Reference proteome</keyword>
<dbReference type="AlphaFoldDB" id="A0AA38CXH5"/>
<dbReference type="GO" id="GO:0005886">
    <property type="term" value="C:plasma membrane"/>
    <property type="evidence" value="ECO:0007669"/>
    <property type="project" value="TreeGrafter"/>
</dbReference>
<dbReference type="GO" id="GO:0098719">
    <property type="term" value="P:sodium ion import across plasma membrane"/>
    <property type="evidence" value="ECO:0007669"/>
    <property type="project" value="TreeGrafter"/>
</dbReference>
<dbReference type="InterPro" id="IPR018422">
    <property type="entry name" value="Cation/H_exchanger_CPA1"/>
</dbReference>
<reference evidence="4 5" key="1">
    <citation type="journal article" date="2021" name="Nat. Plants">
        <title>The Taxus genome provides insights into paclitaxel biosynthesis.</title>
        <authorList>
            <person name="Xiong X."/>
            <person name="Gou J."/>
            <person name="Liao Q."/>
            <person name="Li Y."/>
            <person name="Zhou Q."/>
            <person name="Bi G."/>
            <person name="Li C."/>
            <person name="Du R."/>
            <person name="Wang X."/>
            <person name="Sun T."/>
            <person name="Guo L."/>
            <person name="Liang H."/>
            <person name="Lu P."/>
            <person name="Wu Y."/>
            <person name="Zhang Z."/>
            <person name="Ro D.K."/>
            <person name="Shang Y."/>
            <person name="Huang S."/>
            <person name="Yan J."/>
        </authorList>
    </citation>
    <scope>NUCLEOTIDE SEQUENCE [LARGE SCALE GENOMIC DNA]</scope>
    <source>
        <strain evidence="4">Ta-2019</strain>
    </source>
</reference>
<dbReference type="EMBL" id="JAHRHJ020000008">
    <property type="protein sequence ID" value="KAH9305084.1"/>
    <property type="molecule type" value="Genomic_DNA"/>
</dbReference>
<keyword evidence="1" id="KW-0813">Transport</keyword>
<name>A0AA38CXH5_TAXCH</name>
<gene>
    <name evidence="4" type="ORF">KI387_009488</name>
</gene>
<accession>A0AA38CXH5</accession>
<evidence type="ECO:0008006" key="6">
    <source>
        <dbReference type="Google" id="ProtNLM"/>
    </source>
</evidence>
<dbReference type="Proteomes" id="UP000824469">
    <property type="component" value="Unassembled WGS sequence"/>
</dbReference>
<proteinExistence type="predicted"/>
<evidence type="ECO:0000313" key="5">
    <source>
        <dbReference type="Proteomes" id="UP000824469"/>
    </source>
</evidence>
<dbReference type="GO" id="GO:0015385">
    <property type="term" value="F:sodium:proton antiporter activity"/>
    <property type="evidence" value="ECO:0007669"/>
    <property type="project" value="InterPro"/>
</dbReference>
<dbReference type="PANTHER" id="PTHR10110">
    <property type="entry name" value="SODIUM/HYDROGEN EXCHANGER"/>
    <property type="match status" value="1"/>
</dbReference>
<keyword evidence="2" id="KW-0406">Ion transport</keyword>
<comment type="caution">
    <text evidence="4">The sequence shown here is derived from an EMBL/GenBank/DDBJ whole genome shotgun (WGS) entry which is preliminary data.</text>
</comment>
<organism evidence="4 5">
    <name type="scientific">Taxus chinensis</name>
    <name type="common">Chinese yew</name>
    <name type="synonym">Taxus wallichiana var. chinensis</name>
    <dbReference type="NCBI Taxonomy" id="29808"/>
    <lineage>
        <taxon>Eukaryota</taxon>
        <taxon>Viridiplantae</taxon>
        <taxon>Streptophyta</taxon>
        <taxon>Embryophyta</taxon>
        <taxon>Tracheophyta</taxon>
        <taxon>Spermatophyta</taxon>
        <taxon>Pinopsida</taxon>
        <taxon>Pinidae</taxon>
        <taxon>Conifers II</taxon>
        <taxon>Cupressales</taxon>
        <taxon>Taxaceae</taxon>
        <taxon>Taxus</taxon>
    </lineage>
</organism>
<keyword evidence="3" id="KW-1133">Transmembrane helix</keyword>
<feature type="non-terminal residue" evidence="4">
    <location>
        <position position="1"/>
    </location>
</feature>
<evidence type="ECO:0000313" key="4">
    <source>
        <dbReference type="EMBL" id="KAH9305084.1"/>
    </source>
</evidence>
<dbReference type="PANTHER" id="PTHR10110:SF179">
    <property type="entry name" value="SODIUM_HYDROGEN EXCHANGER 4"/>
    <property type="match status" value="1"/>
</dbReference>
<sequence>VVIWWAGLMRGAVSIALAFKQFARNGVTWNPVHATMITNTIIVVLFSTMVFGILTKPLISWIIPYSMRSTDESDPSTPKDAAFEAELGLPLLSHNDPSQ</sequence>
<evidence type="ECO:0000256" key="3">
    <source>
        <dbReference type="SAM" id="Phobius"/>
    </source>
</evidence>
<evidence type="ECO:0000256" key="1">
    <source>
        <dbReference type="ARBA" id="ARBA00022448"/>
    </source>
</evidence>
<feature type="non-terminal residue" evidence="4">
    <location>
        <position position="99"/>
    </location>
</feature>
<evidence type="ECO:0000256" key="2">
    <source>
        <dbReference type="ARBA" id="ARBA00023065"/>
    </source>
</evidence>
<feature type="transmembrane region" description="Helical" evidence="3">
    <location>
        <begin position="36"/>
        <end position="59"/>
    </location>
</feature>